<sequence length="312" mass="34210">MSFLFLLLPRVVVKHANALAGQYLINTAPVMAMNLFAHALCCETDCTLKAVAILHHDAYLEGESGSPFFGLHPHQRRGAVLVDKADYSRTNKHALSLQPTATMNLTVSLLLEITGAVNLPKVERFLLQGGRIAGGCIEQVGEIELVPDLAQLTLPNGYWVIERQDLMQVCDNPVDALFAAIGKTTPNQADSPPAQQATTETDQEHSPADGDTPDAPAATSAAKLPDSWLIPTILGYSTLTPFEKRPGTRLAPRGESRHAEWPLHAYCESMIGLVQYLPARQWPNSRPLPFWQQHWLDDFTFVVTQQSNSAQG</sequence>
<organism evidence="2 3">
    <name type="scientific">Chitinivorax tropicus</name>
    <dbReference type="NCBI Taxonomy" id="714531"/>
    <lineage>
        <taxon>Bacteria</taxon>
        <taxon>Pseudomonadati</taxon>
        <taxon>Pseudomonadota</taxon>
        <taxon>Betaproteobacteria</taxon>
        <taxon>Chitinivorax</taxon>
    </lineage>
</organism>
<proteinExistence type="predicted"/>
<evidence type="ECO:0000313" key="2">
    <source>
        <dbReference type="EMBL" id="MBB5018453.1"/>
    </source>
</evidence>
<dbReference type="Pfam" id="PF09614">
    <property type="entry name" value="Cas_Csy2"/>
    <property type="match status" value="1"/>
</dbReference>
<accession>A0A840MQK0</accession>
<evidence type="ECO:0000313" key="3">
    <source>
        <dbReference type="Proteomes" id="UP000575898"/>
    </source>
</evidence>
<feature type="region of interest" description="Disordered" evidence="1">
    <location>
        <begin position="184"/>
        <end position="221"/>
    </location>
</feature>
<feature type="compositionally biased region" description="Polar residues" evidence="1">
    <location>
        <begin position="184"/>
        <end position="200"/>
    </location>
</feature>
<feature type="compositionally biased region" description="Low complexity" evidence="1">
    <location>
        <begin position="209"/>
        <end position="221"/>
    </location>
</feature>
<dbReference type="AlphaFoldDB" id="A0A840MQK0"/>
<name>A0A840MQK0_9PROT</name>
<comment type="caution">
    <text evidence="2">The sequence shown here is derived from an EMBL/GenBank/DDBJ whole genome shotgun (WGS) entry which is preliminary data.</text>
</comment>
<keyword evidence="3" id="KW-1185">Reference proteome</keyword>
<dbReference type="EMBL" id="JACHHY010000009">
    <property type="protein sequence ID" value="MBB5018453.1"/>
    <property type="molecule type" value="Genomic_DNA"/>
</dbReference>
<dbReference type="Proteomes" id="UP000575898">
    <property type="component" value="Unassembled WGS sequence"/>
</dbReference>
<evidence type="ECO:0000256" key="1">
    <source>
        <dbReference type="SAM" id="MobiDB-lite"/>
    </source>
</evidence>
<gene>
    <name evidence="2" type="ORF">HNQ59_001742</name>
</gene>
<dbReference type="InterPro" id="IPR013398">
    <property type="entry name" value="CRISPR-assoc_prot_Csy2"/>
</dbReference>
<dbReference type="RefSeq" id="WP_184037748.1">
    <property type="nucleotide sequence ID" value="NZ_JACHHY010000009.1"/>
</dbReference>
<protein>
    <submittedName>
        <fullName evidence="2">CRISPR-associated protein Csy2</fullName>
    </submittedName>
</protein>
<reference evidence="2 3" key="1">
    <citation type="submission" date="2020-08" db="EMBL/GenBank/DDBJ databases">
        <title>Genomic Encyclopedia of Type Strains, Phase IV (KMG-IV): sequencing the most valuable type-strain genomes for metagenomic binning, comparative biology and taxonomic classification.</title>
        <authorList>
            <person name="Goeker M."/>
        </authorList>
    </citation>
    <scope>NUCLEOTIDE SEQUENCE [LARGE SCALE GENOMIC DNA]</scope>
    <source>
        <strain evidence="2 3">DSM 27165</strain>
    </source>
</reference>